<evidence type="ECO:0000256" key="3">
    <source>
        <dbReference type="ARBA" id="ARBA00022827"/>
    </source>
</evidence>
<accession>A0ABN9HY87</accession>
<dbReference type="RefSeq" id="WP_316886814.1">
    <property type="nucleotide sequence ID" value="NZ_CATWFT010000004.1"/>
</dbReference>
<dbReference type="InterPro" id="IPR036188">
    <property type="entry name" value="FAD/NAD-bd_sf"/>
</dbReference>
<dbReference type="PANTHER" id="PTHR42913:SF9">
    <property type="entry name" value="SLR1591 PROTEIN"/>
    <property type="match status" value="1"/>
</dbReference>
<name>A0ABN9HY87_RALPI</name>
<dbReference type="SUPFAM" id="SSF51905">
    <property type="entry name" value="FAD/NAD(P)-binding domain"/>
    <property type="match status" value="2"/>
</dbReference>
<evidence type="ECO:0000256" key="2">
    <source>
        <dbReference type="ARBA" id="ARBA00022630"/>
    </source>
</evidence>
<reference evidence="6 7" key="1">
    <citation type="submission" date="2023-07" db="EMBL/GenBank/DDBJ databases">
        <authorList>
            <person name="Peeters C."/>
        </authorList>
    </citation>
    <scope>NUCLEOTIDE SEQUENCE [LARGE SCALE GENOMIC DNA]</scope>
    <source>
        <strain evidence="6 7">R-38712</strain>
    </source>
</reference>
<proteinExistence type="predicted"/>
<evidence type="ECO:0000313" key="7">
    <source>
        <dbReference type="Proteomes" id="UP001189303"/>
    </source>
</evidence>
<keyword evidence="4" id="KW-0560">Oxidoreductase</keyword>
<gene>
    <name evidence="6" type="ORF">R38712_01844</name>
</gene>
<dbReference type="PANTHER" id="PTHR42913">
    <property type="entry name" value="APOPTOSIS-INDUCING FACTOR 1"/>
    <property type="match status" value="1"/>
</dbReference>
<dbReference type="EMBL" id="CATWFT010000004">
    <property type="protein sequence ID" value="CAJ0723296.1"/>
    <property type="molecule type" value="Genomic_DNA"/>
</dbReference>
<dbReference type="Pfam" id="PF07992">
    <property type="entry name" value="Pyr_redox_2"/>
    <property type="match status" value="1"/>
</dbReference>
<dbReference type="Proteomes" id="UP001189303">
    <property type="component" value="Unassembled WGS sequence"/>
</dbReference>
<comment type="cofactor">
    <cofactor evidence="1">
        <name>FAD</name>
        <dbReference type="ChEBI" id="CHEBI:57692"/>
    </cofactor>
</comment>
<sequence>MKRLILAGGGHAHLAVLRQLARQRPTGLSAVLVTPSAYQRYSGMLPGWMAGTYPLSAMSIDLRPLCAAAGVDLIESTVVGMDAERRCVGLPDGRHLDYDLLSLDTGSETDCAWFEEVGPKLLPVKPLDGFVERWSTWIAKAQGSQSAQAVVVGGGAAGFELVMAAHEALRGVGRADLHLVVGASGLLPEHGLDVRRRATRCLQEAGIAVHTQRAVGIPGGVMLADGRELHPDIVLAATGTRAPCWLKLAKLALDEHGHVAVDAFHRSLSHPQVFASGDICARMDVVMARSGVHAVHAGPVLAHNLLAVLSDKPLRAYRPRKKSLYLLRSGERHAIASWGGLSAEGRWVWRWKDAIDRRFIARHTLQAA</sequence>
<dbReference type="Gene3D" id="3.50.50.100">
    <property type="match status" value="1"/>
</dbReference>
<dbReference type="InterPro" id="IPR017584">
    <property type="entry name" value="Pyridine_nucleo_diS_OxRdtase_N"/>
</dbReference>
<dbReference type="NCBIfam" id="TIGR03169">
    <property type="entry name" value="Nterm_to_SelD"/>
    <property type="match status" value="1"/>
</dbReference>
<evidence type="ECO:0000259" key="5">
    <source>
        <dbReference type="Pfam" id="PF07992"/>
    </source>
</evidence>
<feature type="domain" description="FAD/NAD(P)-binding" evidence="5">
    <location>
        <begin position="4"/>
        <end position="285"/>
    </location>
</feature>
<dbReference type="InterPro" id="IPR023753">
    <property type="entry name" value="FAD/NAD-binding_dom"/>
</dbReference>
<evidence type="ECO:0000256" key="4">
    <source>
        <dbReference type="ARBA" id="ARBA00023002"/>
    </source>
</evidence>
<evidence type="ECO:0000313" key="6">
    <source>
        <dbReference type="EMBL" id="CAJ0723296.1"/>
    </source>
</evidence>
<protein>
    <recommendedName>
        <fullName evidence="5">FAD/NAD(P)-binding domain-containing protein</fullName>
    </recommendedName>
</protein>
<keyword evidence="2" id="KW-0285">Flavoprotein</keyword>
<comment type="caution">
    <text evidence="6">The sequence shown here is derived from an EMBL/GenBank/DDBJ whole genome shotgun (WGS) entry which is preliminary data.</text>
</comment>
<evidence type="ECO:0000256" key="1">
    <source>
        <dbReference type="ARBA" id="ARBA00001974"/>
    </source>
</evidence>
<dbReference type="InterPro" id="IPR051169">
    <property type="entry name" value="NADH-Q_oxidoreductase"/>
</dbReference>
<keyword evidence="3" id="KW-0274">FAD</keyword>
<organism evidence="6 7">
    <name type="scientific">Ralstonia pickettii</name>
    <name type="common">Burkholderia pickettii</name>
    <dbReference type="NCBI Taxonomy" id="329"/>
    <lineage>
        <taxon>Bacteria</taxon>
        <taxon>Pseudomonadati</taxon>
        <taxon>Pseudomonadota</taxon>
        <taxon>Betaproteobacteria</taxon>
        <taxon>Burkholderiales</taxon>
        <taxon>Burkholderiaceae</taxon>
        <taxon>Ralstonia</taxon>
    </lineage>
</organism>
<keyword evidence="7" id="KW-1185">Reference proteome</keyword>